<feature type="region of interest" description="Disordered" evidence="1">
    <location>
        <begin position="106"/>
        <end position="136"/>
    </location>
</feature>
<accession>A0A4P9W9T2</accession>
<organism evidence="2 3">
    <name type="scientific">Blyttiomyces helicus</name>
    <dbReference type="NCBI Taxonomy" id="388810"/>
    <lineage>
        <taxon>Eukaryota</taxon>
        <taxon>Fungi</taxon>
        <taxon>Fungi incertae sedis</taxon>
        <taxon>Chytridiomycota</taxon>
        <taxon>Chytridiomycota incertae sedis</taxon>
        <taxon>Chytridiomycetes</taxon>
        <taxon>Chytridiomycetes incertae sedis</taxon>
        <taxon>Blyttiomyces</taxon>
    </lineage>
</organism>
<sequence>MSRIWIPLLRAKEHFIPRCRSRRRRDVKSRGPTDLRENTSDQGGREGGEGGDDRQEREVGGERGSKGHAHMDEGEKIGRMQGAWKKKIKSFPRRWSLSFYDDDPIIEGTPRERRGNTSIRERGSEGRKGAMVDRKDKIERAPHEEGFHAPERWSTQLLLAKDLGFSPQSVIYMVTMPLMERRKGKGDPENCEENTSI</sequence>
<evidence type="ECO:0000313" key="3">
    <source>
        <dbReference type="Proteomes" id="UP000269721"/>
    </source>
</evidence>
<name>A0A4P9W9T2_9FUNG</name>
<feature type="compositionally biased region" description="Basic and acidic residues" evidence="1">
    <location>
        <begin position="109"/>
        <end position="136"/>
    </location>
</feature>
<keyword evidence="3" id="KW-1185">Reference proteome</keyword>
<dbReference type="EMBL" id="KZ996843">
    <property type="protein sequence ID" value="RKO88243.1"/>
    <property type="molecule type" value="Genomic_DNA"/>
</dbReference>
<dbReference type="AlphaFoldDB" id="A0A4P9W9T2"/>
<proteinExistence type="predicted"/>
<feature type="compositionally biased region" description="Basic and acidic residues" evidence="1">
    <location>
        <begin position="28"/>
        <end position="78"/>
    </location>
</feature>
<feature type="region of interest" description="Disordered" evidence="1">
    <location>
        <begin position="20"/>
        <end position="80"/>
    </location>
</feature>
<protein>
    <submittedName>
        <fullName evidence="2">Uncharacterized protein</fullName>
    </submittedName>
</protein>
<gene>
    <name evidence="2" type="ORF">BDK51DRAFT_27206</name>
</gene>
<reference evidence="3" key="1">
    <citation type="journal article" date="2018" name="Nat. Microbiol.">
        <title>Leveraging single-cell genomics to expand the fungal tree of life.</title>
        <authorList>
            <person name="Ahrendt S.R."/>
            <person name="Quandt C.A."/>
            <person name="Ciobanu D."/>
            <person name="Clum A."/>
            <person name="Salamov A."/>
            <person name="Andreopoulos B."/>
            <person name="Cheng J.F."/>
            <person name="Woyke T."/>
            <person name="Pelin A."/>
            <person name="Henrissat B."/>
            <person name="Reynolds N.K."/>
            <person name="Benny G.L."/>
            <person name="Smith M.E."/>
            <person name="James T.Y."/>
            <person name="Grigoriev I.V."/>
        </authorList>
    </citation>
    <scope>NUCLEOTIDE SEQUENCE [LARGE SCALE GENOMIC DNA]</scope>
</reference>
<dbReference type="Proteomes" id="UP000269721">
    <property type="component" value="Unassembled WGS sequence"/>
</dbReference>
<evidence type="ECO:0000313" key="2">
    <source>
        <dbReference type="EMBL" id="RKO88243.1"/>
    </source>
</evidence>
<evidence type="ECO:0000256" key="1">
    <source>
        <dbReference type="SAM" id="MobiDB-lite"/>
    </source>
</evidence>